<comment type="caution">
    <text evidence="2">The sequence shown here is derived from an EMBL/GenBank/DDBJ whole genome shotgun (WGS) entry which is preliminary data.</text>
</comment>
<keyword evidence="1" id="KW-0472">Membrane</keyword>
<keyword evidence="1" id="KW-0812">Transmembrane</keyword>
<accession>A0ABW4PZ04</accession>
<organism evidence="2 3">
    <name type="scientific">Brachybacterium rhamnosum</name>
    <dbReference type="NCBI Taxonomy" id="173361"/>
    <lineage>
        <taxon>Bacteria</taxon>
        <taxon>Bacillati</taxon>
        <taxon>Actinomycetota</taxon>
        <taxon>Actinomycetes</taxon>
        <taxon>Micrococcales</taxon>
        <taxon>Dermabacteraceae</taxon>
        <taxon>Brachybacterium</taxon>
    </lineage>
</organism>
<name>A0ABW4PZ04_9MICO</name>
<keyword evidence="1" id="KW-1133">Transmembrane helix</keyword>
<evidence type="ECO:0008006" key="4">
    <source>
        <dbReference type="Google" id="ProtNLM"/>
    </source>
</evidence>
<keyword evidence="3" id="KW-1185">Reference proteome</keyword>
<gene>
    <name evidence="2" type="ORF">ACFSDA_13355</name>
</gene>
<evidence type="ECO:0000313" key="3">
    <source>
        <dbReference type="Proteomes" id="UP001597280"/>
    </source>
</evidence>
<proteinExistence type="predicted"/>
<sequence>MIDQLIILAEAGHEATEGVPPQYIGIGAFITMLILLGIASLVGGSHQRDEDSEHHTDH</sequence>
<protein>
    <recommendedName>
        <fullName evidence="4">4-hydroxybenzoate polyprenyltransferase</fullName>
    </recommendedName>
</protein>
<reference evidence="3" key="1">
    <citation type="journal article" date="2019" name="Int. J. Syst. Evol. Microbiol.">
        <title>The Global Catalogue of Microorganisms (GCM) 10K type strain sequencing project: providing services to taxonomists for standard genome sequencing and annotation.</title>
        <authorList>
            <consortium name="The Broad Institute Genomics Platform"/>
            <consortium name="The Broad Institute Genome Sequencing Center for Infectious Disease"/>
            <person name="Wu L."/>
            <person name="Ma J."/>
        </authorList>
    </citation>
    <scope>NUCLEOTIDE SEQUENCE [LARGE SCALE GENOMIC DNA]</scope>
    <source>
        <strain evidence="3">JCM 11650</strain>
    </source>
</reference>
<dbReference type="RefSeq" id="WP_168198077.1">
    <property type="nucleotide sequence ID" value="NZ_BAAAIS010000003.1"/>
</dbReference>
<feature type="transmembrane region" description="Helical" evidence="1">
    <location>
        <begin position="23"/>
        <end position="42"/>
    </location>
</feature>
<dbReference type="Proteomes" id="UP001597280">
    <property type="component" value="Unassembled WGS sequence"/>
</dbReference>
<evidence type="ECO:0000256" key="1">
    <source>
        <dbReference type="SAM" id="Phobius"/>
    </source>
</evidence>
<dbReference type="EMBL" id="JBHUFL010000003">
    <property type="protein sequence ID" value="MFD1836054.1"/>
    <property type="molecule type" value="Genomic_DNA"/>
</dbReference>
<evidence type="ECO:0000313" key="2">
    <source>
        <dbReference type="EMBL" id="MFD1836054.1"/>
    </source>
</evidence>